<evidence type="ECO:0000313" key="2">
    <source>
        <dbReference type="Proteomes" id="UP000254621"/>
    </source>
</evidence>
<sequence>MGLKSLSLFEDDAQAKAYLAYSVGNVYYAAGSYAQAQISFNLFNYQNWHMMSR</sequence>
<proteinExistence type="predicted"/>
<organism evidence="1 2">
    <name type="scientific">Weissella viridescens</name>
    <name type="common">Lactobacillus viridescens</name>
    <dbReference type="NCBI Taxonomy" id="1629"/>
    <lineage>
        <taxon>Bacteria</taxon>
        <taxon>Bacillati</taxon>
        <taxon>Bacillota</taxon>
        <taxon>Bacilli</taxon>
        <taxon>Lactobacillales</taxon>
        <taxon>Lactobacillaceae</taxon>
        <taxon>Weissella</taxon>
    </lineage>
</organism>
<accession>A0A380P7K6</accession>
<evidence type="ECO:0000313" key="1">
    <source>
        <dbReference type="EMBL" id="SUP61201.1"/>
    </source>
</evidence>
<protein>
    <submittedName>
        <fullName evidence="1">Uncharacterized protein</fullName>
    </submittedName>
</protein>
<reference evidence="1 2" key="1">
    <citation type="submission" date="2018-06" db="EMBL/GenBank/DDBJ databases">
        <authorList>
            <consortium name="Pathogen Informatics"/>
            <person name="Doyle S."/>
        </authorList>
    </citation>
    <scope>NUCLEOTIDE SEQUENCE [LARGE SCALE GENOMIC DNA]</scope>
    <source>
        <strain evidence="1 2">NCTC13645</strain>
    </source>
</reference>
<name>A0A380P7K6_WEIVI</name>
<dbReference type="Proteomes" id="UP000254621">
    <property type="component" value="Unassembled WGS sequence"/>
</dbReference>
<dbReference type="EMBL" id="UHIV01000006">
    <property type="protein sequence ID" value="SUP61201.1"/>
    <property type="molecule type" value="Genomic_DNA"/>
</dbReference>
<gene>
    <name evidence="1" type="ORF">NCTC13645_02333</name>
</gene>
<dbReference type="AlphaFoldDB" id="A0A380P7K6"/>